<protein>
    <submittedName>
        <fullName evidence="2">Uncharacterized protein</fullName>
    </submittedName>
</protein>
<name>A0A165EKE7_9BASI</name>
<proteinExistence type="predicted"/>
<evidence type="ECO:0000313" key="2">
    <source>
        <dbReference type="EMBL" id="KZT55049.1"/>
    </source>
</evidence>
<dbReference type="AlphaFoldDB" id="A0A165EKE7"/>
<sequence length="183" mass="18946">MRQVCAQPAQHPASSIQPCREDSTPDHRCPACALLGTHGLRASPSAAWRSGRADDAKRAVCQAGLGADGGAIGLSQARRFASLPFPGARETGLARYGSGSDGSLLGHEMCIILRVGVTARWAGPGHVVCQPGAGRLLMRMHVRVGVRMKILIFVTRCVPGRIRAGSGWGSGGVGSGSVLGWVG</sequence>
<evidence type="ECO:0000256" key="1">
    <source>
        <dbReference type="SAM" id="MobiDB-lite"/>
    </source>
</evidence>
<dbReference type="InParanoid" id="A0A165EKE7"/>
<dbReference type="EMBL" id="KV424002">
    <property type="protein sequence ID" value="KZT55049.1"/>
    <property type="molecule type" value="Genomic_DNA"/>
</dbReference>
<gene>
    <name evidence="2" type="ORF">CALCODRAFT_363162</name>
</gene>
<dbReference type="Proteomes" id="UP000076842">
    <property type="component" value="Unassembled WGS sequence"/>
</dbReference>
<reference evidence="2 3" key="1">
    <citation type="journal article" date="2016" name="Mol. Biol. Evol.">
        <title>Comparative Genomics of Early-Diverging Mushroom-Forming Fungi Provides Insights into the Origins of Lignocellulose Decay Capabilities.</title>
        <authorList>
            <person name="Nagy L.G."/>
            <person name="Riley R."/>
            <person name="Tritt A."/>
            <person name="Adam C."/>
            <person name="Daum C."/>
            <person name="Floudas D."/>
            <person name="Sun H."/>
            <person name="Yadav J.S."/>
            <person name="Pangilinan J."/>
            <person name="Larsson K.H."/>
            <person name="Matsuura K."/>
            <person name="Barry K."/>
            <person name="Labutti K."/>
            <person name="Kuo R."/>
            <person name="Ohm R.A."/>
            <person name="Bhattacharya S.S."/>
            <person name="Shirouzu T."/>
            <person name="Yoshinaga Y."/>
            <person name="Martin F.M."/>
            <person name="Grigoriev I.V."/>
            <person name="Hibbett D.S."/>
        </authorList>
    </citation>
    <scope>NUCLEOTIDE SEQUENCE [LARGE SCALE GENOMIC DNA]</scope>
    <source>
        <strain evidence="2 3">HHB12733</strain>
    </source>
</reference>
<organism evidence="2 3">
    <name type="scientific">Calocera cornea HHB12733</name>
    <dbReference type="NCBI Taxonomy" id="1353952"/>
    <lineage>
        <taxon>Eukaryota</taxon>
        <taxon>Fungi</taxon>
        <taxon>Dikarya</taxon>
        <taxon>Basidiomycota</taxon>
        <taxon>Agaricomycotina</taxon>
        <taxon>Dacrymycetes</taxon>
        <taxon>Dacrymycetales</taxon>
        <taxon>Dacrymycetaceae</taxon>
        <taxon>Calocera</taxon>
    </lineage>
</organism>
<evidence type="ECO:0000313" key="3">
    <source>
        <dbReference type="Proteomes" id="UP000076842"/>
    </source>
</evidence>
<keyword evidence="3" id="KW-1185">Reference proteome</keyword>
<feature type="region of interest" description="Disordered" evidence="1">
    <location>
        <begin position="1"/>
        <end position="21"/>
    </location>
</feature>
<accession>A0A165EKE7</accession>